<accession>A0AAE0GA77</accession>
<name>A0AAE0GA77_9CHLO</name>
<dbReference type="Proteomes" id="UP001190700">
    <property type="component" value="Unassembled WGS sequence"/>
</dbReference>
<dbReference type="AlphaFoldDB" id="A0AAE0GA77"/>
<protein>
    <submittedName>
        <fullName evidence="2">Uncharacterized protein</fullName>
    </submittedName>
</protein>
<reference evidence="2 3" key="1">
    <citation type="journal article" date="2015" name="Genome Biol. Evol.">
        <title>Comparative Genomics of a Bacterivorous Green Alga Reveals Evolutionary Causalities and Consequences of Phago-Mixotrophic Mode of Nutrition.</title>
        <authorList>
            <person name="Burns J.A."/>
            <person name="Paasch A."/>
            <person name="Narechania A."/>
            <person name="Kim E."/>
        </authorList>
    </citation>
    <scope>NUCLEOTIDE SEQUENCE [LARGE SCALE GENOMIC DNA]</scope>
    <source>
        <strain evidence="2 3">PLY_AMNH</strain>
    </source>
</reference>
<proteinExistence type="predicted"/>
<dbReference type="EMBL" id="LGRX02007736">
    <property type="protein sequence ID" value="KAK3274432.1"/>
    <property type="molecule type" value="Genomic_DNA"/>
</dbReference>
<feature type="chain" id="PRO_5042043870" evidence="1">
    <location>
        <begin position="22"/>
        <end position="124"/>
    </location>
</feature>
<keyword evidence="3" id="KW-1185">Reference proteome</keyword>
<evidence type="ECO:0000256" key="1">
    <source>
        <dbReference type="SAM" id="SignalP"/>
    </source>
</evidence>
<evidence type="ECO:0000313" key="3">
    <source>
        <dbReference type="Proteomes" id="UP001190700"/>
    </source>
</evidence>
<evidence type="ECO:0000313" key="2">
    <source>
        <dbReference type="EMBL" id="KAK3274432.1"/>
    </source>
</evidence>
<gene>
    <name evidence="2" type="ORF">CYMTET_17380</name>
</gene>
<organism evidence="2 3">
    <name type="scientific">Cymbomonas tetramitiformis</name>
    <dbReference type="NCBI Taxonomy" id="36881"/>
    <lineage>
        <taxon>Eukaryota</taxon>
        <taxon>Viridiplantae</taxon>
        <taxon>Chlorophyta</taxon>
        <taxon>Pyramimonadophyceae</taxon>
        <taxon>Pyramimonadales</taxon>
        <taxon>Pyramimonadaceae</taxon>
        <taxon>Cymbomonas</taxon>
    </lineage>
</organism>
<feature type="signal peptide" evidence="1">
    <location>
        <begin position="1"/>
        <end position="21"/>
    </location>
</feature>
<comment type="caution">
    <text evidence="2">The sequence shown here is derived from an EMBL/GenBank/DDBJ whole genome shotgun (WGS) entry which is preliminary data.</text>
</comment>
<sequence>MIGIAKAVSLSIVLYTMGAHAALPPGYEDELLCQRPSCLRRKEVMPGMVGGKRLYWECFDESASLTSTPEVWGFRLAPDKKDKLMSDGFASEVYCNEADAPKKTTEPKIMMKPVIGKSGKMPLG</sequence>
<keyword evidence="1" id="KW-0732">Signal</keyword>